<dbReference type="Proteomes" id="UP000092582">
    <property type="component" value="Chromosome 1"/>
</dbReference>
<dbReference type="PANTHER" id="PTHR13627">
    <property type="entry name" value="FUKUTIN RELATED PROTEIN"/>
    <property type="match status" value="1"/>
</dbReference>
<dbReference type="GO" id="GO:0009100">
    <property type="term" value="P:glycoprotein metabolic process"/>
    <property type="evidence" value="ECO:0007669"/>
    <property type="project" value="UniProtKB-ARBA"/>
</dbReference>
<organism evidence="2 3">
    <name type="scientific">Cryobacterium arcticum</name>
    <dbReference type="NCBI Taxonomy" id="670052"/>
    <lineage>
        <taxon>Bacteria</taxon>
        <taxon>Bacillati</taxon>
        <taxon>Actinomycetota</taxon>
        <taxon>Actinomycetes</taxon>
        <taxon>Micrococcales</taxon>
        <taxon>Microbacteriaceae</taxon>
        <taxon>Cryobacterium</taxon>
    </lineage>
</organism>
<protein>
    <recommendedName>
        <fullName evidence="1">LicD/FKTN/FKRP nucleotidyltransferase domain-containing protein</fullName>
    </recommendedName>
</protein>
<keyword evidence="3" id="KW-1185">Reference proteome</keyword>
<gene>
    <name evidence="2" type="ORF">PA27867_0195</name>
</gene>
<dbReference type="AlphaFoldDB" id="A0A1B1BEY8"/>
<dbReference type="EMBL" id="CP016282">
    <property type="protein sequence ID" value="ANP71169.1"/>
    <property type="molecule type" value="Genomic_DNA"/>
</dbReference>
<accession>A0A1B1BEY8</accession>
<dbReference type="KEGG" id="cart:PA27867_0195"/>
<evidence type="ECO:0000313" key="3">
    <source>
        <dbReference type="Proteomes" id="UP000092582"/>
    </source>
</evidence>
<dbReference type="RefSeq" id="WP_066591957.1">
    <property type="nucleotide sequence ID" value="NZ_CP016282.1"/>
</dbReference>
<evidence type="ECO:0000313" key="2">
    <source>
        <dbReference type="EMBL" id="ANP71169.1"/>
    </source>
</evidence>
<dbReference type="Pfam" id="PF04991">
    <property type="entry name" value="LicD"/>
    <property type="match status" value="1"/>
</dbReference>
<proteinExistence type="predicted"/>
<dbReference type="PANTHER" id="PTHR13627:SF31">
    <property type="entry name" value="RIBITOL 5-PHOSPHATE TRANSFERASE FKRP"/>
    <property type="match status" value="1"/>
</dbReference>
<dbReference type="SUPFAM" id="SSF53335">
    <property type="entry name" value="S-adenosyl-L-methionine-dependent methyltransferases"/>
    <property type="match status" value="1"/>
</dbReference>
<evidence type="ECO:0000259" key="1">
    <source>
        <dbReference type="Pfam" id="PF04991"/>
    </source>
</evidence>
<feature type="domain" description="LicD/FKTN/FKRP nucleotidyltransferase" evidence="1">
    <location>
        <begin position="137"/>
        <end position="166"/>
    </location>
</feature>
<dbReference type="OrthoDB" id="3780655at2"/>
<dbReference type="Gene3D" id="3.40.50.150">
    <property type="entry name" value="Vaccinia Virus protein VP39"/>
    <property type="match status" value="1"/>
</dbReference>
<dbReference type="InterPro" id="IPR052613">
    <property type="entry name" value="LicD_transferase"/>
</dbReference>
<sequence length="508" mass="55114">MKLDLTELALELEGGAARAVEVRVSGRRVLTLAAELAETAANGVVRYRLPPAFGLTLRGSGDVVVHAVDTGAELARTPVRSVVDPDGGLRFTDASGTPVVLNKWGHHSLTFADAADEIIADLLRRTSEVFAALTRFGLTPWIMGGTLLGPVRSGALLPHDDDADVGYVSAHEHPVDVALESFALQRFLERAGYTVIRYGATQMQVLFPEEAGTAFHVDIFGGFYRDEMFMQPFHVRAPIPRDTFENLAEITIEGWSFAAPNPPERWLEANYGPTWRIPDAGHRFVTPPEAARRYGNWFGTTNQHLHFWEEFNAARAGIHEEPAAAARAFLDRVPVGATIYELAYGGGDDLAHLAGRGHRVVGVDYSASAEAAVRARLADDHPTVELRRVDLGDTRQTLALAAAELSAPGTAHIYSAGIVQALTVEARQTLPTLVELLLRRGGEWVASFPTVPAPGLSVDDPTTWHLTVSQFRQLLAAAPALEIRSVEVDIETDRRIATVGVARKGTLQ</sequence>
<name>A0A1B1BEY8_9MICO</name>
<dbReference type="STRING" id="670052.PA27867_0195"/>
<dbReference type="InterPro" id="IPR007074">
    <property type="entry name" value="LicD/FKTN/FKRP_NTP_transf"/>
</dbReference>
<reference evidence="2 3" key="1">
    <citation type="submission" date="2016-06" db="EMBL/GenBank/DDBJ databases">
        <title>Genome sequencing of Cryobacterium arcticum PAMC 27867.</title>
        <authorList>
            <person name="Lee J."/>
            <person name="Kim O.-S."/>
        </authorList>
    </citation>
    <scope>NUCLEOTIDE SEQUENCE [LARGE SCALE GENOMIC DNA]</scope>
    <source>
        <strain evidence="2 3">PAMC 27867</strain>
    </source>
</reference>
<dbReference type="InterPro" id="IPR029063">
    <property type="entry name" value="SAM-dependent_MTases_sf"/>
</dbReference>